<dbReference type="EMBL" id="JAHRIP010011093">
    <property type="protein sequence ID" value="MEQ2284315.1"/>
    <property type="molecule type" value="Genomic_DNA"/>
</dbReference>
<keyword evidence="2" id="KW-1185">Reference proteome</keyword>
<accession>A0ABV0XSI6</accession>
<organism evidence="1 2">
    <name type="scientific">Ameca splendens</name>
    <dbReference type="NCBI Taxonomy" id="208324"/>
    <lineage>
        <taxon>Eukaryota</taxon>
        <taxon>Metazoa</taxon>
        <taxon>Chordata</taxon>
        <taxon>Craniata</taxon>
        <taxon>Vertebrata</taxon>
        <taxon>Euteleostomi</taxon>
        <taxon>Actinopterygii</taxon>
        <taxon>Neopterygii</taxon>
        <taxon>Teleostei</taxon>
        <taxon>Neoteleostei</taxon>
        <taxon>Acanthomorphata</taxon>
        <taxon>Ovalentaria</taxon>
        <taxon>Atherinomorphae</taxon>
        <taxon>Cyprinodontiformes</taxon>
        <taxon>Goodeidae</taxon>
        <taxon>Ameca</taxon>
    </lineage>
</organism>
<reference evidence="1 2" key="1">
    <citation type="submission" date="2021-06" db="EMBL/GenBank/DDBJ databases">
        <authorList>
            <person name="Palmer J.M."/>
        </authorList>
    </citation>
    <scope>NUCLEOTIDE SEQUENCE [LARGE SCALE GENOMIC DNA]</scope>
    <source>
        <strain evidence="1 2">AS_MEX2019</strain>
        <tissue evidence="1">Muscle</tissue>
    </source>
</reference>
<comment type="caution">
    <text evidence="1">The sequence shown here is derived from an EMBL/GenBank/DDBJ whole genome shotgun (WGS) entry which is preliminary data.</text>
</comment>
<evidence type="ECO:0000313" key="2">
    <source>
        <dbReference type="Proteomes" id="UP001469553"/>
    </source>
</evidence>
<protein>
    <submittedName>
        <fullName evidence="1">Uncharacterized protein</fullName>
    </submittedName>
</protein>
<gene>
    <name evidence="1" type="ORF">AMECASPLE_020339</name>
</gene>
<evidence type="ECO:0000313" key="1">
    <source>
        <dbReference type="EMBL" id="MEQ2284315.1"/>
    </source>
</evidence>
<dbReference type="Proteomes" id="UP001469553">
    <property type="component" value="Unassembled WGS sequence"/>
</dbReference>
<sequence length="154" mass="17582">MFYSSRRIYSWDKKEKISSALISTRAINNKDNKNNVSGSAALAISHNEKIFFVFMLRSHQQRASCVCGLGVFTMLKHRCVPVVLDVSDLRMSSHQRSENQGNLLIVLFLTAISPIKHISFHSMDLYTKQTCSQIEIVQYCVTVCSCNFDYVLYT</sequence>
<name>A0ABV0XSI6_9TELE</name>
<proteinExistence type="predicted"/>